<dbReference type="PANTHER" id="PTHR47509:SF1">
    <property type="entry name" value="RIKEN CDNA 4933402N03 GENE"/>
    <property type="match status" value="1"/>
</dbReference>
<protein>
    <submittedName>
        <fullName evidence="2">Chromosome 10 open reading frame 120</fullName>
    </submittedName>
</protein>
<dbReference type="OrthoDB" id="9446792at2759"/>
<dbReference type="PaxDb" id="9986-ENSOCUP00000005671"/>
<reference evidence="2" key="2">
    <citation type="submission" date="2025-08" db="UniProtKB">
        <authorList>
            <consortium name="Ensembl"/>
        </authorList>
    </citation>
    <scope>IDENTIFICATION</scope>
    <source>
        <strain evidence="2">Thorbecke</strain>
    </source>
</reference>
<organism evidence="2 3">
    <name type="scientific">Oryctolagus cuniculus</name>
    <name type="common">Rabbit</name>
    <dbReference type="NCBI Taxonomy" id="9986"/>
    <lineage>
        <taxon>Eukaryota</taxon>
        <taxon>Metazoa</taxon>
        <taxon>Chordata</taxon>
        <taxon>Craniata</taxon>
        <taxon>Vertebrata</taxon>
        <taxon>Euteleostomi</taxon>
        <taxon>Mammalia</taxon>
        <taxon>Eutheria</taxon>
        <taxon>Euarchontoglires</taxon>
        <taxon>Glires</taxon>
        <taxon>Lagomorpha</taxon>
        <taxon>Leporidae</taxon>
        <taxon>Oryctolagus</taxon>
    </lineage>
</organism>
<evidence type="ECO:0000313" key="2">
    <source>
        <dbReference type="Ensembl" id="ENSOCUP00000005671.3"/>
    </source>
</evidence>
<dbReference type="AlphaFoldDB" id="G1SR90"/>
<dbReference type="HOGENOM" id="CLU_071615_0_0_1"/>
<reference evidence="2" key="3">
    <citation type="submission" date="2025-09" db="UniProtKB">
        <authorList>
            <consortium name="Ensembl"/>
        </authorList>
    </citation>
    <scope>IDENTIFICATION</scope>
    <source>
        <strain evidence="2">Thorbecke</strain>
    </source>
</reference>
<name>G1SR90_RABIT</name>
<dbReference type="InterPro" id="IPR040721">
    <property type="entry name" value="DUF5520"/>
</dbReference>
<dbReference type="eggNOG" id="ENOG502RNK6">
    <property type="taxonomic scope" value="Eukaryota"/>
</dbReference>
<dbReference type="EMBL" id="AAGW02051025">
    <property type="status" value="NOT_ANNOTATED_CDS"/>
    <property type="molecule type" value="Genomic_DNA"/>
</dbReference>
<dbReference type="Bgee" id="ENSOCUG00000006564">
    <property type="expression patterns" value="Expressed in testis and 1 other cell type or tissue"/>
</dbReference>
<dbReference type="Proteomes" id="UP000001811">
    <property type="component" value="Chromosome 18"/>
</dbReference>
<proteinExistence type="predicted"/>
<feature type="compositionally biased region" description="Basic and acidic residues" evidence="1">
    <location>
        <begin position="213"/>
        <end position="242"/>
    </location>
</feature>
<dbReference type="KEGG" id="ocu:100358119"/>
<reference evidence="2 3" key="1">
    <citation type="journal article" date="2011" name="Nature">
        <title>A high-resolution map of human evolutionary constraint using 29 mammals.</title>
        <authorList>
            <person name="Lindblad-Toh K."/>
            <person name="Garber M."/>
            <person name="Zuk O."/>
            <person name="Lin M.F."/>
            <person name="Parker B.J."/>
            <person name="Washietl S."/>
            <person name="Kheradpour P."/>
            <person name="Ernst J."/>
            <person name="Jordan G."/>
            <person name="Mauceli E."/>
            <person name="Ward L.D."/>
            <person name="Lowe C.B."/>
            <person name="Holloway A.K."/>
            <person name="Clamp M."/>
            <person name="Gnerre S."/>
            <person name="Alfoldi J."/>
            <person name="Beal K."/>
            <person name="Chang J."/>
            <person name="Clawson H."/>
            <person name="Cuff J."/>
            <person name="Di Palma F."/>
            <person name="Fitzgerald S."/>
            <person name="Flicek P."/>
            <person name="Guttman M."/>
            <person name="Hubisz M.J."/>
            <person name="Jaffe D.B."/>
            <person name="Jungreis I."/>
            <person name="Kent W.J."/>
            <person name="Kostka D."/>
            <person name="Lara M."/>
            <person name="Martins A.L."/>
            <person name="Massingham T."/>
            <person name="Moltke I."/>
            <person name="Raney B.J."/>
            <person name="Rasmussen M.D."/>
            <person name="Robinson J."/>
            <person name="Stark A."/>
            <person name="Vilella A.J."/>
            <person name="Wen J."/>
            <person name="Xie X."/>
            <person name="Zody M.C."/>
            <person name="Baldwin J."/>
            <person name="Bloom T."/>
            <person name="Chin C.W."/>
            <person name="Heiman D."/>
            <person name="Nicol R."/>
            <person name="Nusbaum C."/>
            <person name="Young S."/>
            <person name="Wilkinson J."/>
            <person name="Worley K.C."/>
            <person name="Kovar C.L."/>
            <person name="Muzny D.M."/>
            <person name="Gibbs R.A."/>
            <person name="Cree A."/>
            <person name="Dihn H.H."/>
            <person name="Fowler G."/>
            <person name="Jhangiani S."/>
            <person name="Joshi V."/>
            <person name="Lee S."/>
            <person name="Lewis L.R."/>
            <person name="Nazareth L.V."/>
            <person name="Okwuonu G."/>
            <person name="Santibanez J."/>
            <person name="Warren W.C."/>
            <person name="Mardis E.R."/>
            <person name="Weinstock G.M."/>
            <person name="Wilson R.K."/>
            <person name="Delehaunty K."/>
            <person name="Dooling D."/>
            <person name="Fronik C."/>
            <person name="Fulton L."/>
            <person name="Fulton B."/>
            <person name="Graves T."/>
            <person name="Minx P."/>
            <person name="Sodergren E."/>
            <person name="Birney E."/>
            <person name="Margulies E.H."/>
            <person name="Herrero J."/>
            <person name="Green E.D."/>
            <person name="Haussler D."/>
            <person name="Siepel A."/>
            <person name="Goldman N."/>
            <person name="Pollard K.S."/>
            <person name="Pedersen J.S."/>
            <person name="Lander E.S."/>
            <person name="Kellis M."/>
        </authorList>
    </citation>
    <scope>NUCLEOTIDE SEQUENCE [LARGE SCALE GENOMIC DNA]</scope>
    <source>
        <strain evidence="2 3">Thorbecke inbred</strain>
    </source>
</reference>
<evidence type="ECO:0000313" key="3">
    <source>
        <dbReference type="Proteomes" id="UP000001811"/>
    </source>
</evidence>
<feature type="region of interest" description="Disordered" evidence="1">
    <location>
        <begin position="1"/>
        <end position="55"/>
    </location>
</feature>
<dbReference type="InParanoid" id="G1SR90"/>
<dbReference type="Ensembl" id="ENSOCUT00000006561.3">
    <property type="protein sequence ID" value="ENSOCUP00000005671.3"/>
    <property type="gene ID" value="ENSOCUG00000006564.3"/>
</dbReference>
<sequence length="337" mass="37945">MIREWEGGSPPGKARAPDPGAQERKPAEGNSVKKGGRSARQHSTSTCFSRDKDAPCGQDKPSLAFPLGLWNQFCQADPRITFGKYSSLEKEILRLGGTHTAATRKFLVHKQEEEQKMLRELQLLSPDYAQAMECNRRCPIPCLARGPPEKVWTARVVVSPEEFTMPQREKITIYKHIERMQLARALRNKQLLSYVERLRGSSVLSGAVLSPTAKDKARREQGSYGKAKPEGEEAGRRSPRKQEMQVNVVFKSEEPKKCFVCQPKACKSFFPRMKAERTIAGQTNRNLVPLAEFPGDLMLMNQDFVSRGINPCDVTRTCSLEEERLWNGHAGRAAPYN</sequence>
<accession>G1SR90</accession>
<gene>
    <name evidence="2" type="primary">C10orf120</name>
</gene>
<feature type="region of interest" description="Disordered" evidence="1">
    <location>
        <begin position="210"/>
        <end position="242"/>
    </location>
</feature>
<evidence type="ECO:0000256" key="1">
    <source>
        <dbReference type="SAM" id="MobiDB-lite"/>
    </source>
</evidence>
<dbReference type="PANTHER" id="PTHR47509">
    <property type="entry name" value="MCG1612"/>
    <property type="match status" value="1"/>
</dbReference>
<dbReference type="GeneTree" id="ENSGT00390000005511"/>
<dbReference type="Pfam" id="PF17658">
    <property type="entry name" value="DUF5520"/>
    <property type="match status" value="1"/>
</dbReference>
<dbReference type="STRING" id="9986.ENSOCUP00000005671"/>
<keyword evidence="3" id="KW-1185">Reference proteome</keyword>